<keyword evidence="2" id="KW-0863">Zinc-finger</keyword>
<dbReference type="PANTHER" id="PTHR11477">
    <property type="entry name" value="TRANSCRIPTION FACTOR S-II ZINC FINGER DOMAIN-CONTAINING PROTEIN"/>
    <property type="match status" value="1"/>
</dbReference>
<gene>
    <name evidence="7" type="ORF">PHLGIDRAFT_95289</name>
</gene>
<dbReference type="Gene3D" id="1.10.472.30">
    <property type="entry name" value="Transcription elongation factor S-II, central domain"/>
    <property type="match status" value="1"/>
</dbReference>
<evidence type="ECO:0000313" key="8">
    <source>
        <dbReference type="Proteomes" id="UP000053257"/>
    </source>
</evidence>
<dbReference type="OrthoDB" id="436852at2759"/>
<dbReference type="GO" id="GO:0000977">
    <property type="term" value="F:RNA polymerase II transcription regulatory region sequence-specific DNA binding"/>
    <property type="evidence" value="ECO:0007669"/>
    <property type="project" value="TreeGrafter"/>
</dbReference>
<dbReference type="SMART" id="SM00510">
    <property type="entry name" value="TFS2M"/>
    <property type="match status" value="1"/>
</dbReference>
<dbReference type="GO" id="GO:0031440">
    <property type="term" value="P:regulation of mRNA 3'-end processing"/>
    <property type="evidence" value="ECO:0007669"/>
    <property type="project" value="TreeGrafter"/>
</dbReference>
<dbReference type="PANTHER" id="PTHR11477:SF0">
    <property type="entry name" value="IP08861P-RELATED"/>
    <property type="match status" value="1"/>
</dbReference>
<dbReference type="GO" id="GO:0006368">
    <property type="term" value="P:transcription elongation by RNA polymerase II"/>
    <property type="evidence" value="ECO:0007669"/>
    <property type="project" value="TreeGrafter"/>
</dbReference>
<dbReference type="GO" id="GO:0031564">
    <property type="term" value="P:transcription antitermination"/>
    <property type="evidence" value="ECO:0007669"/>
    <property type="project" value="TreeGrafter"/>
</dbReference>
<keyword evidence="4" id="KW-0539">Nucleus</keyword>
<feature type="region of interest" description="Disordered" evidence="5">
    <location>
        <begin position="497"/>
        <end position="527"/>
    </location>
</feature>
<dbReference type="GO" id="GO:0005634">
    <property type="term" value="C:nucleus"/>
    <property type="evidence" value="ECO:0007669"/>
    <property type="project" value="TreeGrafter"/>
</dbReference>
<reference evidence="7 8" key="1">
    <citation type="journal article" date="2014" name="PLoS Genet.">
        <title>Analysis of the Phlebiopsis gigantea genome, transcriptome and secretome provides insight into its pioneer colonization strategies of wood.</title>
        <authorList>
            <person name="Hori C."/>
            <person name="Ishida T."/>
            <person name="Igarashi K."/>
            <person name="Samejima M."/>
            <person name="Suzuki H."/>
            <person name="Master E."/>
            <person name="Ferreira P."/>
            <person name="Ruiz-Duenas F.J."/>
            <person name="Held B."/>
            <person name="Canessa P."/>
            <person name="Larrondo L.F."/>
            <person name="Schmoll M."/>
            <person name="Druzhinina I.S."/>
            <person name="Kubicek C.P."/>
            <person name="Gaskell J.A."/>
            <person name="Kersten P."/>
            <person name="St John F."/>
            <person name="Glasner J."/>
            <person name="Sabat G."/>
            <person name="Splinter BonDurant S."/>
            <person name="Syed K."/>
            <person name="Yadav J."/>
            <person name="Mgbeahuruike A.C."/>
            <person name="Kovalchuk A."/>
            <person name="Asiegbu F.O."/>
            <person name="Lackner G."/>
            <person name="Hoffmeister D."/>
            <person name="Rencoret J."/>
            <person name="Gutierrez A."/>
            <person name="Sun H."/>
            <person name="Lindquist E."/>
            <person name="Barry K."/>
            <person name="Riley R."/>
            <person name="Grigoriev I.V."/>
            <person name="Henrissat B."/>
            <person name="Kues U."/>
            <person name="Berka R.M."/>
            <person name="Martinez A.T."/>
            <person name="Covert S.F."/>
            <person name="Blanchette R.A."/>
            <person name="Cullen D."/>
        </authorList>
    </citation>
    <scope>NUCLEOTIDE SEQUENCE [LARGE SCALE GENOMIC DNA]</scope>
    <source>
        <strain evidence="7 8">11061_1 CR5-6</strain>
    </source>
</reference>
<organism evidence="7 8">
    <name type="scientific">Phlebiopsis gigantea (strain 11061_1 CR5-6)</name>
    <name type="common">White-rot fungus</name>
    <name type="synonym">Peniophora gigantea</name>
    <dbReference type="NCBI Taxonomy" id="745531"/>
    <lineage>
        <taxon>Eukaryota</taxon>
        <taxon>Fungi</taxon>
        <taxon>Dikarya</taxon>
        <taxon>Basidiomycota</taxon>
        <taxon>Agaricomycotina</taxon>
        <taxon>Agaricomycetes</taxon>
        <taxon>Polyporales</taxon>
        <taxon>Phanerochaetaceae</taxon>
        <taxon>Phlebiopsis</taxon>
    </lineage>
</organism>
<feature type="region of interest" description="Disordered" evidence="5">
    <location>
        <begin position="1"/>
        <end position="140"/>
    </location>
</feature>
<dbReference type="PROSITE" id="PS51321">
    <property type="entry name" value="TFIIS_CENTRAL"/>
    <property type="match status" value="1"/>
</dbReference>
<feature type="region of interest" description="Disordered" evidence="5">
    <location>
        <begin position="256"/>
        <end position="277"/>
    </location>
</feature>
<keyword evidence="1" id="KW-0479">Metal-binding</keyword>
<dbReference type="InterPro" id="IPR003618">
    <property type="entry name" value="TFIIS_cen_dom"/>
</dbReference>
<feature type="compositionally biased region" description="Basic residues" evidence="5">
    <location>
        <begin position="80"/>
        <end position="90"/>
    </location>
</feature>
<evidence type="ECO:0000256" key="3">
    <source>
        <dbReference type="ARBA" id="ARBA00022833"/>
    </source>
</evidence>
<dbReference type="Pfam" id="PF07500">
    <property type="entry name" value="TFIIS_M"/>
    <property type="match status" value="1"/>
</dbReference>
<feature type="non-terminal residue" evidence="7">
    <location>
        <position position="775"/>
    </location>
</feature>
<dbReference type="STRING" id="745531.A0A0C3S4J0"/>
<dbReference type="GO" id="GO:0001139">
    <property type="term" value="F:RNA polymerase II complex recruiting activity"/>
    <property type="evidence" value="ECO:0007669"/>
    <property type="project" value="TreeGrafter"/>
</dbReference>
<evidence type="ECO:0000256" key="2">
    <source>
        <dbReference type="ARBA" id="ARBA00022771"/>
    </source>
</evidence>
<feature type="compositionally biased region" description="Polar residues" evidence="5">
    <location>
        <begin position="506"/>
        <end position="525"/>
    </location>
</feature>
<dbReference type="GO" id="GO:0008270">
    <property type="term" value="F:zinc ion binding"/>
    <property type="evidence" value="ECO:0007669"/>
    <property type="project" value="UniProtKB-KW"/>
</dbReference>
<accession>A0A0C3S4J0</accession>
<evidence type="ECO:0000256" key="5">
    <source>
        <dbReference type="SAM" id="MobiDB-lite"/>
    </source>
</evidence>
<feature type="region of interest" description="Disordered" evidence="5">
    <location>
        <begin position="299"/>
        <end position="393"/>
    </location>
</feature>
<feature type="compositionally biased region" description="Polar residues" evidence="5">
    <location>
        <begin position="256"/>
        <end position="266"/>
    </location>
</feature>
<feature type="region of interest" description="Disordered" evidence="5">
    <location>
        <begin position="738"/>
        <end position="775"/>
    </location>
</feature>
<dbReference type="HOGENOM" id="CLU_011239_0_0_1"/>
<evidence type="ECO:0000256" key="4">
    <source>
        <dbReference type="ARBA" id="ARBA00023242"/>
    </source>
</evidence>
<dbReference type="GO" id="GO:0006362">
    <property type="term" value="P:transcription elongation by RNA polymerase I"/>
    <property type="evidence" value="ECO:0007669"/>
    <property type="project" value="TreeGrafter"/>
</dbReference>
<feature type="compositionally biased region" description="Basic and acidic residues" evidence="5">
    <location>
        <begin position="175"/>
        <end position="189"/>
    </location>
</feature>
<dbReference type="EMBL" id="KN840639">
    <property type="protein sequence ID" value="KIP03000.1"/>
    <property type="molecule type" value="Genomic_DNA"/>
</dbReference>
<feature type="region of interest" description="Disordered" evidence="5">
    <location>
        <begin position="165"/>
        <end position="189"/>
    </location>
</feature>
<evidence type="ECO:0000256" key="1">
    <source>
        <dbReference type="ARBA" id="ARBA00022723"/>
    </source>
</evidence>
<dbReference type="AlphaFoldDB" id="A0A0C3S4J0"/>
<keyword evidence="8" id="KW-1185">Reference proteome</keyword>
<name>A0A0C3S4J0_PHLG1</name>
<feature type="region of interest" description="Disordered" evidence="5">
    <location>
        <begin position="439"/>
        <end position="472"/>
    </location>
</feature>
<feature type="domain" description="TFIIS central" evidence="6">
    <location>
        <begin position="143"/>
        <end position="295"/>
    </location>
</feature>
<dbReference type="CDD" id="cd21538">
    <property type="entry name" value="SPOC_TFIIS"/>
    <property type="match status" value="1"/>
</dbReference>
<dbReference type="Pfam" id="PF07744">
    <property type="entry name" value="SPOC"/>
    <property type="match status" value="1"/>
</dbReference>
<feature type="compositionally biased region" description="Low complexity" evidence="5">
    <location>
        <begin position="457"/>
        <end position="468"/>
    </location>
</feature>
<dbReference type="Proteomes" id="UP000053257">
    <property type="component" value="Unassembled WGS sequence"/>
</dbReference>
<evidence type="ECO:0000259" key="6">
    <source>
        <dbReference type="PROSITE" id="PS51321"/>
    </source>
</evidence>
<feature type="compositionally biased region" description="Basic and acidic residues" evidence="5">
    <location>
        <begin position="315"/>
        <end position="341"/>
    </location>
</feature>
<protein>
    <recommendedName>
        <fullName evidence="6">TFIIS central domain-containing protein</fullName>
    </recommendedName>
</protein>
<feature type="compositionally biased region" description="Acidic residues" evidence="5">
    <location>
        <begin position="40"/>
        <end position="52"/>
    </location>
</feature>
<sequence length="775" mass="84526">MDWEGPDALESRNATQNITPTPIKGAVSHEPTKQLPETPESSDDGSADEYVAEDTKTKLQPRRGHPRVNDSDSESDGNSKRKTSARHPRRPSTVTVTTRMRAVSSSPGPSTPLKRKHSTATIHPEPKRKRSESAAAGAGPDAARKYCLTKLHDLFRDIFLRHPVLGEPADDDEPTAEKKPEELSADDKEQLGAKANQFATELEECIFELYGEPDVKTGKHGVGAKYKERFRMITFNLSKPDRVVLHKRIASSRISPKELSTMSSTDLADEDTKQSIKQAEQEALEQTILKKIMMPTAKMTHKGMQDIEDVTGTSRLEREQEREHEREEEDRIERERHERLKLQAQRAARGSAPPDSPVTPSTPGWGAPPPVPVHALHPHDPSASPTIGRSPVNPLVYQTSTEIVHTPVEHELNLDDLINIDEEPGQEVSISFATPVLPAVSDNVSPSTDAQGPPDPSASTSSAPGPLSISATGISPFASRSAHSDLLPRPSFDLSAIWSPKDGAGPSTQASSLGESRTETLTGSPTDMDIAQDEAEDQDFDMFLNGVDDDPEPAELSAPVEIAQETFDSQPSVWKGKISMPLDSTIPQEVDVKAQLVGGRKLAADSLLWKTLFPAEHLRIDGRVPVDKSALYLTQMRLNPSRELIAVAFSPESEASAGHFALLSRFLLDKGRHGLVFPWGHRPKEHHPGREFYIVPLVAGEPLPDFVELLDDLQLPKDRTANYLIGIWVLTRDKLAPPPAAPLPPTPVPTAPPASATPPTAPFLSPPTQATPPLP</sequence>
<evidence type="ECO:0000313" key="7">
    <source>
        <dbReference type="EMBL" id="KIP03000.1"/>
    </source>
</evidence>
<dbReference type="InterPro" id="IPR012921">
    <property type="entry name" value="SPOC_C"/>
</dbReference>
<dbReference type="InterPro" id="IPR036575">
    <property type="entry name" value="TFIIS_cen_dom_sf"/>
</dbReference>
<dbReference type="SUPFAM" id="SSF46942">
    <property type="entry name" value="Elongation factor TFIIS domain 2"/>
    <property type="match status" value="1"/>
</dbReference>
<keyword evidence="3" id="KW-0862">Zinc</keyword>
<proteinExistence type="predicted"/>